<dbReference type="InterPro" id="IPR036237">
    <property type="entry name" value="Xyl_isomerase-like_sf"/>
</dbReference>
<accession>X0XMM6</accession>
<dbReference type="EMBL" id="BARS01051339">
    <property type="protein sequence ID" value="GAG44430.1"/>
    <property type="molecule type" value="Genomic_DNA"/>
</dbReference>
<protein>
    <recommendedName>
        <fullName evidence="2">Xylose isomerase-like TIM barrel domain-containing protein</fullName>
    </recommendedName>
</protein>
<dbReference type="Gene3D" id="3.20.20.150">
    <property type="entry name" value="Divalent-metal-dependent TIM barrel enzymes"/>
    <property type="match status" value="1"/>
</dbReference>
<gene>
    <name evidence="1" type="ORF">S01H1_76496</name>
</gene>
<evidence type="ECO:0000313" key="1">
    <source>
        <dbReference type="EMBL" id="GAG44430.1"/>
    </source>
</evidence>
<evidence type="ECO:0008006" key="2">
    <source>
        <dbReference type="Google" id="ProtNLM"/>
    </source>
</evidence>
<proteinExistence type="predicted"/>
<name>X0XMM6_9ZZZZ</name>
<organism evidence="1">
    <name type="scientific">marine sediment metagenome</name>
    <dbReference type="NCBI Taxonomy" id="412755"/>
    <lineage>
        <taxon>unclassified sequences</taxon>
        <taxon>metagenomes</taxon>
        <taxon>ecological metagenomes</taxon>
    </lineage>
</organism>
<sequence>MLLGCHLSIGKGFAGALATAENLGINALQIFSHNASSWRMKEITSEMAASFQQHFSESPVEY</sequence>
<reference evidence="1" key="1">
    <citation type="journal article" date="2014" name="Front. Microbiol.">
        <title>High frequency of phylogenetically diverse reductive dehalogenase-homologous genes in deep subseafloor sedimentary metagenomes.</title>
        <authorList>
            <person name="Kawai M."/>
            <person name="Futagami T."/>
            <person name="Toyoda A."/>
            <person name="Takaki Y."/>
            <person name="Nishi S."/>
            <person name="Hori S."/>
            <person name="Arai W."/>
            <person name="Tsubouchi T."/>
            <person name="Morono Y."/>
            <person name="Uchiyama I."/>
            <person name="Ito T."/>
            <person name="Fujiyama A."/>
            <person name="Inagaki F."/>
            <person name="Takami H."/>
        </authorList>
    </citation>
    <scope>NUCLEOTIDE SEQUENCE</scope>
    <source>
        <strain evidence="1">Expedition CK06-06</strain>
    </source>
</reference>
<dbReference type="AlphaFoldDB" id="X0XMM6"/>
<feature type="non-terminal residue" evidence="1">
    <location>
        <position position="62"/>
    </location>
</feature>
<dbReference type="SUPFAM" id="SSF51658">
    <property type="entry name" value="Xylose isomerase-like"/>
    <property type="match status" value="1"/>
</dbReference>
<comment type="caution">
    <text evidence="1">The sequence shown here is derived from an EMBL/GenBank/DDBJ whole genome shotgun (WGS) entry which is preliminary data.</text>
</comment>